<accession>A0ABW2SYX5</accession>
<reference evidence="2" key="1">
    <citation type="journal article" date="2019" name="Int. J. Syst. Evol. Microbiol.">
        <title>The Global Catalogue of Microorganisms (GCM) 10K type strain sequencing project: providing services to taxonomists for standard genome sequencing and annotation.</title>
        <authorList>
            <consortium name="The Broad Institute Genomics Platform"/>
            <consortium name="The Broad Institute Genome Sequencing Center for Infectious Disease"/>
            <person name="Wu L."/>
            <person name="Ma J."/>
        </authorList>
    </citation>
    <scope>NUCLEOTIDE SEQUENCE [LARGE SCALE GENOMIC DNA]</scope>
    <source>
        <strain evidence="2">JCM 10083</strain>
    </source>
</reference>
<name>A0ABW2SYX5_9ACTN</name>
<dbReference type="Proteomes" id="UP001596514">
    <property type="component" value="Unassembled WGS sequence"/>
</dbReference>
<evidence type="ECO:0000313" key="1">
    <source>
        <dbReference type="EMBL" id="MFC7601259.1"/>
    </source>
</evidence>
<evidence type="ECO:0008006" key="3">
    <source>
        <dbReference type="Google" id="ProtNLM"/>
    </source>
</evidence>
<evidence type="ECO:0000313" key="2">
    <source>
        <dbReference type="Proteomes" id="UP001596514"/>
    </source>
</evidence>
<dbReference type="InterPro" id="IPR011990">
    <property type="entry name" value="TPR-like_helical_dom_sf"/>
</dbReference>
<gene>
    <name evidence="1" type="ORF">ACFQVD_14245</name>
</gene>
<dbReference type="Gene3D" id="1.25.40.10">
    <property type="entry name" value="Tetratricopeptide repeat domain"/>
    <property type="match status" value="1"/>
</dbReference>
<dbReference type="SUPFAM" id="SSF48452">
    <property type="entry name" value="TPR-like"/>
    <property type="match status" value="1"/>
</dbReference>
<keyword evidence="2" id="KW-1185">Reference proteome</keyword>
<dbReference type="EMBL" id="JBHTEE010000001">
    <property type="protein sequence ID" value="MFC7601259.1"/>
    <property type="molecule type" value="Genomic_DNA"/>
</dbReference>
<organism evidence="1 2">
    <name type="scientific">Streptosporangium amethystogenes subsp. fukuiense</name>
    <dbReference type="NCBI Taxonomy" id="698418"/>
    <lineage>
        <taxon>Bacteria</taxon>
        <taxon>Bacillati</taxon>
        <taxon>Actinomycetota</taxon>
        <taxon>Actinomycetes</taxon>
        <taxon>Streptosporangiales</taxon>
        <taxon>Streptosporangiaceae</taxon>
        <taxon>Streptosporangium</taxon>
    </lineage>
</organism>
<dbReference type="RefSeq" id="WP_343969041.1">
    <property type="nucleotide sequence ID" value="NZ_BAAAGK010000069.1"/>
</dbReference>
<comment type="caution">
    <text evidence="1">The sequence shown here is derived from an EMBL/GenBank/DDBJ whole genome shotgun (WGS) entry which is preliminary data.</text>
</comment>
<proteinExistence type="predicted"/>
<protein>
    <recommendedName>
        <fullName evidence="3">Tetratricopeptide repeat protein</fullName>
    </recommendedName>
</protein>
<sequence>MTVCRPAETGDEHSAKQVERLLGEAERAYAQGSTDRDPAWIAWYDAPELTAEMGMCWELLGEHQRAADCAEPAVREFAGKRPHSAQLNRVNAADAYLSMGEVEQAVDSARVAIPMGRSLTSTRSIERVRKFSERLEPYDTIQVREFRAYLDRELVS</sequence>